<feature type="region of interest" description="Disordered" evidence="2">
    <location>
        <begin position="133"/>
        <end position="199"/>
    </location>
</feature>
<dbReference type="InterPro" id="IPR019791">
    <property type="entry name" value="Haem_peroxidase_animal"/>
</dbReference>
<dbReference type="InterPro" id="IPR037120">
    <property type="entry name" value="Haem_peroxidase_sf_animal"/>
</dbReference>
<dbReference type="PROSITE" id="PS50292">
    <property type="entry name" value="PEROXIDASE_3"/>
    <property type="match status" value="1"/>
</dbReference>
<gene>
    <name evidence="3" type="ORF">ODALV1_LOCUS15095</name>
</gene>
<keyword evidence="4" id="KW-1185">Reference proteome</keyword>
<feature type="compositionally biased region" description="Basic residues" evidence="2">
    <location>
        <begin position="31"/>
        <end position="40"/>
    </location>
</feature>
<feature type="compositionally biased region" description="Basic and acidic residues" evidence="2">
    <location>
        <begin position="144"/>
        <end position="155"/>
    </location>
</feature>
<evidence type="ECO:0000313" key="4">
    <source>
        <dbReference type="Proteomes" id="UP001642540"/>
    </source>
</evidence>
<dbReference type="SUPFAM" id="SSF48113">
    <property type="entry name" value="Heme-dependent peroxidases"/>
    <property type="match status" value="1"/>
</dbReference>
<evidence type="ECO:0000256" key="1">
    <source>
        <dbReference type="ARBA" id="ARBA00022559"/>
    </source>
</evidence>
<reference evidence="3 4" key="1">
    <citation type="submission" date="2024-08" db="EMBL/GenBank/DDBJ databases">
        <authorList>
            <person name="Cucini C."/>
            <person name="Frati F."/>
        </authorList>
    </citation>
    <scope>NUCLEOTIDE SEQUENCE [LARGE SCALE GENOMIC DNA]</scope>
</reference>
<comment type="caution">
    <text evidence="3">The sequence shown here is derived from an EMBL/GenBank/DDBJ whole genome shotgun (WGS) entry which is preliminary data.</text>
</comment>
<proteinExistence type="predicted"/>
<feature type="region of interest" description="Disordered" evidence="2">
    <location>
        <begin position="21"/>
        <end position="51"/>
    </location>
</feature>
<dbReference type="PANTHER" id="PTHR11475:SF109">
    <property type="entry name" value="CHORION PEROXIDASE-LIKE PROTEIN"/>
    <property type="match status" value="1"/>
</dbReference>
<feature type="compositionally biased region" description="Basic and acidic residues" evidence="2">
    <location>
        <begin position="167"/>
        <end position="178"/>
    </location>
</feature>
<dbReference type="Proteomes" id="UP001642540">
    <property type="component" value="Unassembled WGS sequence"/>
</dbReference>
<evidence type="ECO:0000256" key="2">
    <source>
        <dbReference type="SAM" id="MobiDB-lite"/>
    </source>
</evidence>
<protein>
    <submittedName>
        <fullName evidence="3">Uncharacterized protein</fullName>
    </submittedName>
</protein>
<keyword evidence="1" id="KW-0560">Oxidoreductase</keyword>
<accession>A0ABP1QTK0</accession>
<dbReference type="PANTHER" id="PTHR11475">
    <property type="entry name" value="OXIDASE/PEROXIDASE"/>
    <property type="match status" value="1"/>
</dbReference>
<sequence length="397" mass="44700">MKVHGPDELWLQHQDKIKSSAASALPDSHPHSKLIYRRRSSSSDNETDCDSDSDIIASSSRCLWNQSRRRGQSSAAWRFSKCQMTLTAQLPQSPSLSLSVPFILVVTFVTLQLVTCSVEASSLGIGEETVTNNVSSRLSSGAPGKKEEEKEEVKTQYESQHSHHHDLKNSHDDHDQSHHQGRNYYSESTTSSREDESPSHSFPFPIYYAAYIANAVESGVREANNLYETIEPDLYKKDLVIKYDHPAFYLAAINRQSPKAKELAKYAYATLKATSVLKEQLAQLRDERDHPISEISLSSTLLQRSMCPTSRQMEDHCPPWSLRYRKVDGSCNNVRQTHMGSSFQPFGRYLPPEYDDGVSTIRKSVTGKPLPSARKISTTIHRDVSNPSSTFTLMVMQ</sequence>
<dbReference type="InterPro" id="IPR010255">
    <property type="entry name" value="Haem_peroxidase_sf"/>
</dbReference>
<name>A0ABP1QTK0_9HEXA</name>
<evidence type="ECO:0000313" key="3">
    <source>
        <dbReference type="EMBL" id="CAL8111500.1"/>
    </source>
</evidence>
<dbReference type="Pfam" id="PF03098">
    <property type="entry name" value="An_peroxidase"/>
    <property type="match status" value="1"/>
</dbReference>
<dbReference type="EMBL" id="CAXLJM020000046">
    <property type="protein sequence ID" value="CAL8111500.1"/>
    <property type="molecule type" value="Genomic_DNA"/>
</dbReference>
<dbReference type="Gene3D" id="1.10.640.10">
    <property type="entry name" value="Haem peroxidase domain superfamily, animal type"/>
    <property type="match status" value="1"/>
</dbReference>
<keyword evidence="1" id="KW-0575">Peroxidase</keyword>
<organism evidence="3 4">
    <name type="scientific">Orchesella dallaii</name>
    <dbReference type="NCBI Taxonomy" id="48710"/>
    <lineage>
        <taxon>Eukaryota</taxon>
        <taxon>Metazoa</taxon>
        <taxon>Ecdysozoa</taxon>
        <taxon>Arthropoda</taxon>
        <taxon>Hexapoda</taxon>
        <taxon>Collembola</taxon>
        <taxon>Entomobryomorpha</taxon>
        <taxon>Entomobryoidea</taxon>
        <taxon>Orchesellidae</taxon>
        <taxon>Orchesellinae</taxon>
        <taxon>Orchesella</taxon>
    </lineage>
</organism>